<evidence type="ECO:0000256" key="1">
    <source>
        <dbReference type="SAM" id="SignalP"/>
    </source>
</evidence>
<dbReference type="InterPro" id="IPR042097">
    <property type="entry name" value="Aminopeptidase_N-like_N_sf"/>
</dbReference>
<dbReference type="AlphaFoldDB" id="A0A171AFS4"/>
<sequence>MKKLALLSMILLCAMTVVAGERWTEIVSYRLDMRLDSAGRLLNVQALIRLAKDDSTKTVRLNFADIIPIHKVTCNGDTIGYRRSQDGLLFQLPAFRKGELRFNYTLETDSFKSDRVIALVRARKWFPYLYDNVASSKINLTVPAGYYAYSSGKQSGYEFDGTNRQYHFRVKVNAGMPLFIAPVDYYTSQTQQWKGRQLNYFFHTTDTTKANAVVRESLQAFRFAYKFIGKYRPPTFTFIEFPGFDFCQSMPGFVLMGPEYIADVNKPDKRYWVGHETFHQWVGNGYFTRLYNHSPYTRFTEESLTEYLRMVYLQKSFGDDTLKAMLRENCRIYNTYIKGTEEDLPIAANRPNWVTYTLGPVIWHVVRGEMGDKKWQKFIQKLYSKYYGKVIDYAVFREQLVKFASEETVIKMEKCLNEKGIPAEFAE</sequence>
<dbReference type="InterPro" id="IPR027268">
    <property type="entry name" value="Peptidase_M4/M1_CTD_sf"/>
</dbReference>
<accession>A0A171AFS4</accession>
<evidence type="ECO:0008006" key="4">
    <source>
        <dbReference type="Google" id="ProtNLM"/>
    </source>
</evidence>
<dbReference type="Gene3D" id="1.10.390.10">
    <property type="entry name" value="Neutral Protease Domain 2"/>
    <property type="match status" value="1"/>
</dbReference>
<organism evidence="2 3">
    <name type="scientific">Paludibacter jiangxiensis</name>
    <dbReference type="NCBI Taxonomy" id="681398"/>
    <lineage>
        <taxon>Bacteria</taxon>
        <taxon>Pseudomonadati</taxon>
        <taxon>Bacteroidota</taxon>
        <taxon>Bacteroidia</taxon>
        <taxon>Bacteroidales</taxon>
        <taxon>Paludibacteraceae</taxon>
        <taxon>Paludibacter</taxon>
    </lineage>
</organism>
<dbReference type="OrthoDB" id="100605at2"/>
<dbReference type="SUPFAM" id="SSF55486">
    <property type="entry name" value="Metalloproteases ('zincins'), catalytic domain"/>
    <property type="match status" value="1"/>
</dbReference>
<dbReference type="Proteomes" id="UP000076586">
    <property type="component" value="Unassembled WGS sequence"/>
</dbReference>
<keyword evidence="3" id="KW-1185">Reference proteome</keyword>
<proteinExistence type="predicted"/>
<dbReference type="STRING" id="681398.PJIAN_4200"/>
<feature type="signal peptide" evidence="1">
    <location>
        <begin position="1"/>
        <end position="19"/>
    </location>
</feature>
<reference evidence="3" key="1">
    <citation type="submission" date="2016-04" db="EMBL/GenBank/DDBJ databases">
        <title>Draft genome sequence of Paludibacter jiangxiensis strain NM7.</title>
        <authorList>
            <person name="Qiu Y."/>
            <person name="Matsuura N."/>
            <person name="Ohashi A."/>
            <person name="Tourlousse M.D."/>
            <person name="Sekiguchi Y."/>
        </authorList>
    </citation>
    <scope>NUCLEOTIDE SEQUENCE [LARGE SCALE GENOMIC DNA]</scope>
    <source>
        <strain evidence="3">NM7</strain>
    </source>
</reference>
<name>A0A171AFS4_9BACT</name>
<evidence type="ECO:0000313" key="3">
    <source>
        <dbReference type="Proteomes" id="UP000076586"/>
    </source>
</evidence>
<gene>
    <name evidence="2" type="ORF">PJIAN_4200</name>
</gene>
<comment type="caution">
    <text evidence="2">The sequence shown here is derived from an EMBL/GenBank/DDBJ whole genome shotgun (WGS) entry which is preliminary data.</text>
</comment>
<feature type="chain" id="PRO_5007905289" description="Peptidase family M1" evidence="1">
    <location>
        <begin position="20"/>
        <end position="427"/>
    </location>
</feature>
<dbReference type="RefSeq" id="WP_068705073.1">
    <property type="nucleotide sequence ID" value="NZ_BDCR01000004.1"/>
</dbReference>
<dbReference type="EMBL" id="BDCR01000004">
    <property type="protein sequence ID" value="GAT63659.1"/>
    <property type="molecule type" value="Genomic_DNA"/>
</dbReference>
<dbReference type="SUPFAM" id="SSF63737">
    <property type="entry name" value="Leukotriene A4 hydrolase N-terminal domain"/>
    <property type="match status" value="1"/>
</dbReference>
<reference evidence="3" key="2">
    <citation type="journal article" date="2017" name="Genome Announc.">
        <title>Draft genome sequence of Paludibacter jiangxiensis NM7(T), a propionate-producing fermentative bacterium.</title>
        <authorList>
            <person name="Qiu Y.-L."/>
            <person name="Tourlousse D.M."/>
            <person name="Matsuura N."/>
            <person name="Ohashi A."/>
            <person name="Sekiguchi Y."/>
        </authorList>
    </citation>
    <scope>NUCLEOTIDE SEQUENCE [LARGE SCALE GENOMIC DNA]</scope>
    <source>
        <strain evidence="3">NM7</strain>
    </source>
</reference>
<evidence type="ECO:0000313" key="2">
    <source>
        <dbReference type="EMBL" id="GAT63659.1"/>
    </source>
</evidence>
<keyword evidence="1" id="KW-0732">Signal</keyword>
<protein>
    <recommendedName>
        <fullName evidence="4">Peptidase family M1</fullName>
    </recommendedName>
</protein>